<name>A0A1L7SSL1_FUSMA</name>
<evidence type="ECO:0000313" key="2">
    <source>
        <dbReference type="EMBL" id="CVK86176.1"/>
    </source>
</evidence>
<dbReference type="GeneID" id="65085724"/>
<proteinExistence type="predicted"/>
<dbReference type="EMBL" id="FCQH01000002">
    <property type="protein sequence ID" value="CVK86176.1"/>
    <property type="molecule type" value="Genomic_DNA"/>
</dbReference>
<dbReference type="Proteomes" id="UP000184255">
    <property type="component" value="Unassembled WGS sequence"/>
</dbReference>
<feature type="signal peptide" evidence="1">
    <location>
        <begin position="1"/>
        <end position="23"/>
    </location>
</feature>
<keyword evidence="3" id="KW-1185">Reference proteome</keyword>
<keyword evidence="1" id="KW-0732">Signal</keyword>
<accession>A0A1L7SSL1</accession>
<evidence type="ECO:0008006" key="4">
    <source>
        <dbReference type="Google" id="ProtNLM"/>
    </source>
</evidence>
<dbReference type="RefSeq" id="XP_041677787.1">
    <property type="nucleotide sequence ID" value="XM_041826756.1"/>
</dbReference>
<comment type="caution">
    <text evidence="2">The sequence shown here is derived from an EMBL/GenBank/DDBJ whole genome shotgun (WGS) entry which is preliminary data.</text>
</comment>
<dbReference type="AlphaFoldDB" id="A0A1L7SSL1"/>
<feature type="chain" id="PRO_5009874474" description="F-box domain-containing protein" evidence="1">
    <location>
        <begin position="24"/>
        <end position="371"/>
    </location>
</feature>
<evidence type="ECO:0000256" key="1">
    <source>
        <dbReference type="SAM" id="SignalP"/>
    </source>
</evidence>
<sequence length="371" mass="43406">MSSISPLCSLPAELLLMVMECLGCPSSIRAFAFSYPKALHLLQAHRRRVVGTAVRAFDRKLPIEKTFGYDVRACRLRLALRNVAFLDPAEAKQEVCKADFYGDWCNLKLLCEMTSLNNEIDRFISRYSVHAWNKIQDDYARVFSHRRVGVSRFEPYQTVDLTDSELRRLREAFLGFECKRHHLVYDKTLLHETKLYQATLLPIYSQDSFSEGYSIHNSFNGACLSIFCFIFQCYENLIRRVDRQLELEESRKDSEPRCSELVRVARFRARTRDEELRYIALLCLQGYVCLTVAEHYTNGELLQFVLGSFMWFCKDGTNNIPDPYGRLVSNLEHFSPEYYSNGDTAYEPWSRGRFFWDQARILELQQRVTLD</sequence>
<organism evidence="2 3">
    <name type="scientific">Fusarium mangiferae</name>
    <name type="common">Mango malformation disease fungus</name>
    <dbReference type="NCBI Taxonomy" id="192010"/>
    <lineage>
        <taxon>Eukaryota</taxon>
        <taxon>Fungi</taxon>
        <taxon>Dikarya</taxon>
        <taxon>Ascomycota</taxon>
        <taxon>Pezizomycotina</taxon>
        <taxon>Sordariomycetes</taxon>
        <taxon>Hypocreomycetidae</taxon>
        <taxon>Hypocreales</taxon>
        <taxon>Nectriaceae</taxon>
        <taxon>Fusarium</taxon>
        <taxon>Fusarium fujikuroi species complex</taxon>
    </lineage>
</organism>
<protein>
    <recommendedName>
        <fullName evidence="4">F-box domain-containing protein</fullName>
    </recommendedName>
</protein>
<evidence type="ECO:0000313" key="3">
    <source>
        <dbReference type="Proteomes" id="UP000184255"/>
    </source>
</evidence>
<gene>
    <name evidence="2" type="ORF">FMAN_06460</name>
</gene>
<dbReference type="VEuPathDB" id="FungiDB:FMAN_06460"/>
<reference evidence="3" key="1">
    <citation type="journal article" date="2016" name="Genome Biol. Evol.">
        <title>Comparative 'omics' of the Fusarium fujikuroi species complex highlights differences in genetic potential and metabolite synthesis.</title>
        <authorList>
            <person name="Niehaus E.-M."/>
            <person name="Muensterkoetter M."/>
            <person name="Proctor R.H."/>
            <person name="Brown D.W."/>
            <person name="Sharon A."/>
            <person name="Idan Y."/>
            <person name="Oren-Young L."/>
            <person name="Sieber C.M."/>
            <person name="Novak O."/>
            <person name="Pencik A."/>
            <person name="Tarkowska D."/>
            <person name="Hromadova K."/>
            <person name="Freeman S."/>
            <person name="Maymon M."/>
            <person name="Elazar M."/>
            <person name="Youssef S.A."/>
            <person name="El-Shabrawy E.S.M."/>
            <person name="Shalaby A.B.A."/>
            <person name="Houterman P."/>
            <person name="Brock N.L."/>
            <person name="Burkhardt I."/>
            <person name="Tsavkelova E.A."/>
            <person name="Dickschat J.S."/>
            <person name="Galuszka P."/>
            <person name="Gueldener U."/>
            <person name="Tudzynski B."/>
        </authorList>
    </citation>
    <scope>NUCLEOTIDE SEQUENCE [LARGE SCALE GENOMIC DNA]</scope>
    <source>
        <strain evidence="3">MRC7560</strain>
    </source>
</reference>